<organism evidence="1 2">
    <name type="scientific">Legionella resiliens</name>
    <dbReference type="NCBI Taxonomy" id="2905958"/>
    <lineage>
        <taxon>Bacteria</taxon>
        <taxon>Pseudomonadati</taxon>
        <taxon>Pseudomonadota</taxon>
        <taxon>Gammaproteobacteria</taxon>
        <taxon>Legionellales</taxon>
        <taxon>Legionellaceae</taxon>
        <taxon>Legionella</taxon>
    </lineage>
</organism>
<dbReference type="RefSeq" id="WP_182352137.1">
    <property type="nucleotide sequence ID" value="NZ_JAJSPM010000005.1"/>
</dbReference>
<protein>
    <submittedName>
        <fullName evidence="1">YbaB/EbfC family nucleoid-associated protein</fullName>
    </submittedName>
</protein>
<dbReference type="EMBL" id="JAJTND010000004">
    <property type="protein sequence ID" value="MCE3532318.1"/>
    <property type="molecule type" value="Genomic_DNA"/>
</dbReference>
<dbReference type="InterPro" id="IPR004401">
    <property type="entry name" value="YbaB/EbfC"/>
</dbReference>
<comment type="caution">
    <text evidence="1">The sequence shown here is derived from an EMBL/GenBank/DDBJ whole genome shotgun (WGS) entry which is preliminary data.</text>
</comment>
<evidence type="ECO:0000313" key="1">
    <source>
        <dbReference type="EMBL" id="MCE3532318.1"/>
    </source>
</evidence>
<keyword evidence="2" id="KW-1185">Reference proteome</keyword>
<dbReference type="Pfam" id="PF02575">
    <property type="entry name" value="YbaB_DNA_bd"/>
    <property type="match status" value="1"/>
</dbReference>
<name>A0ABS8X5A1_9GAMM</name>
<dbReference type="Proteomes" id="UP001320170">
    <property type="component" value="Unassembled WGS sequence"/>
</dbReference>
<proteinExistence type="predicted"/>
<sequence>MKSARTFTVDENILKALGADTLKTIRVKGIQMEAEIAAKLEELESLVVQGISSGGYAKAEVDGKHQILGLSFDPGYSEMDNRTKTCLLMTEAINDAIYKVNLTIEKEISTIKYKYTGEVIKNFNLNNE</sequence>
<gene>
    <name evidence="1" type="ORF">LXO92_07995</name>
</gene>
<accession>A0ABS8X5A1</accession>
<dbReference type="InterPro" id="IPR036894">
    <property type="entry name" value="YbaB-like_sf"/>
</dbReference>
<evidence type="ECO:0000313" key="2">
    <source>
        <dbReference type="Proteomes" id="UP001320170"/>
    </source>
</evidence>
<dbReference type="SUPFAM" id="SSF82607">
    <property type="entry name" value="YbaB-like"/>
    <property type="match status" value="1"/>
</dbReference>
<reference evidence="1 2" key="1">
    <citation type="journal article" date="2024" name="Pathogens">
        <title>Characterization of a Novel Species of Legionella Isolated from a Healthcare Facility: Legionella resiliens sp. nov.</title>
        <authorList>
            <person name="Cristino S."/>
            <person name="Pascale M.R."/>
            <person name="Marino F."/>
            <person name="Derelitto C."/>
            <person name="Salaris S."/>
            <person name="Orsini M."/>
            <person name="Squarzoni S."/>
            <person name="Grottola A."/>
            <person name="Girolamini L."/>
        </authorList>
    </citation>
    <scope>NUCLEOTIDE SEQUENCE [LARGE SCALE GENOMIC DNA]</scope>
    <source>
        <strain evidence="1 2">8cVS16</strain>
    </source>
</reference>
<dbReference type="Gene3D" id="3.30.1310.10">
    <property type="entry name" value="Nucleoid-associated protein YbaB-like domain"/>
    <property type="match status" value="1"/>
</dbReference>